<dbReference type="InterPro" id="IPR009791">
    <property type="entry name" value="DUF1357"/>
</dbReference>
<dbReference type="HOGENOM" id="CLU_1393985_0_0_12"/>
<evidence type="ECO:0000313" key="2">
    <source>
        <dbReference type="Proteomes" id="UP000030940"/>
    </source>
</evidence>
<dbReference type="AlphaFoldDB" id="A0A0A7UWX0"/>
<dbReference type="Pfam" id="PF07094">
    <property type="entry name" value="DUF1357"/>
    <property type="match status" value="1"/>
</dbReference>
<sequence>MEKAVSSVDYKSKSSQEDLKNLSTNSNVLSDDLIQEFLEYKNLKSASNNSIGSFSHKDLRESVEINKLANDNLSFEYNTENLLAKGYSFKDIVKGQAEELIRKYVNSTQIVAIAGTNNLDEINSDSRAILIRVAKTNINQNKNAENSYKIINFQRIQASQANNLRNKNAFFNTYQDLRKAMLNQWEELKREFYCNKKVLA</sequence>
<dbReference type="KEGG" id="bchi:OY14_04550"/>
<keyword evidence="1" id="KW-0614">Plasmid</keyword>
<name>A0A0A7UWX0_9SPIR</name>
<keyword evidence="2" id="KW-1185">Reference proteome</keyword>
<protein>
    <submittedName>
        <fullName evidence="1">Uncharacterized protein</fullName>
    </submittedName>
</protein>
<gene>
    <name evidence="1" type="ORF">OY14_04550</name>
</gene>
<dbReference type="Proteomes" id="UP000030940">
    <property type="component" value="Plasmid lp54"/>
</dbReference>
<proteinExistence type="predicted"/>
<organism evidence="1 2">
    <name type="scientific">Borreliella chilensis</name>
    <dbReference type="NCBI Taxonomy" id="1245910"/>
    <lineage>
        <taxon>Bacteria</taxon>
        <taxon>Pseudomonadati</taxon>
        <taxon>Spirochaetota</taxon>
        <taxon>Spirochaetia</taxon>
        <taxon>Spirochaetales</taxon>
        <taxon>Borreliaceae</taxon>
        <taxon>Borreliella</taxon>
    </lineage>
</organism>
<geneLocation type="plasmid" evidence="1 2">
    <name>lp54</name>
</geneLocation>
<accession>A0A0A7UWX0</accession>
<reference evidence="1 2" key="1">
    <citation type="journal article" date="2015" name="Genome Announc.">
        <title>Genome Sequence of Borrelia chilensis VA1, a South American Member of the Lyme Borreliosis Group.</title>
        <authorList>
            <person name="Huang W."/>
            <person name="Ojaimi C."/>
            <person name="Fallon J.T."/>
            <person name="Travisany D."/>
            <person name="Maass A."/>
            <person name="Ivanova L."/>
            <person name="Tomova A."/>
            <person name="Gonzalez-Acuna D."/>
            <person name="Godfrey H.P."/>
            <person name="Cabello F.C."/>
        </authorList>
    </citation>
    <scope>NUCLEOTIDE SEQUENCE [LARGE SCALE GENOMIC DNA]</scope>
    <source>
        <strain evidence="1 2">VA1</strain>
        <plasmid evidence="1">lp54</plasmid>
    </source>
</reference>
<dbReference type="EMBL" id="CP009912">
    <property type="protein sequence ID" value="AJA90724.1"/>
    <property type="molecule type" value="Genomic_DNA"/>
</dbReference>
<evidence type="ECO:0000313" key="1">
    <source>
        <dbReference type="EMBL" id="AJA90724.1"/>
    </source>
</evidence>